<gene>
    <name evidence="1" type="ORF">S12H4_38522</name>
</gene>
<dbReference type="AlphaFoldDB" id="X1SIM5"/>
<feature type="non-terminal residue" evidence="1">
    <location>
        <position position="54"/>
    </location>
</feature>
<accession>X1SIM5</accession>
<evidence type="ECO:0000313" key="1">
    <source>
        <dbReference type="EMBL" id="GAI92887.1"/>
    </source>
</evidence>
<proteinExistence type="predicted"/>
<sequence length="54" mass="6002">MTHTLHRYGKVDTLNDDLVFLSMSAKGFANEKGSGEKMKKTLEIAQKHNPVNIG</sequence>
<organism evidence="1">
    <name type="scientific">marine sediment metagenome</name>
    <dbReference type="NCBI Taxonomy" id="412755"/>
    <lineage>
        <taxon>unclassified sequences</taxon>
        <taxon>metagenomes</taxon>
        <taxon>ecological metagenomes</taxon>
    </lineage>
</organism>
<reference evidence="1" key="1">
    <citation type="journal article" date="2014" name="Front. Microbiol.">
        <title>High frequency of phylogenetically diverse reductive dehalogenase-homologous genes in deep subseafloor sedimentary metagenomes.</title>
        <authorList>
            <person name="Kawai M."/>
            <person name="Futagami T."/>
            <person name="Toyoda A."/>
            <person name="Takaki Y."/>
            <person name="Nishi S."/>
            <person name="Hori S."/>
            <person name="Arai W."/>
            <person name="Tsubouchi T."/>
            <person name="Morono Y."/>
            <person name="Uchiyama I."/>
            <person name="Ito T."/>
            <person name="Fujiyama A."/>
            <person name="Inagaki F."/>
            <person name="Takami H."/>
        </authorList>
    </citation>
    <scope>NUCLEOTIDE SEQUENCE</scope>
    <source>
        <strain evidence="1">Expedition CK06-06</strain>
    </source>
</reference>
<dbReference type="EMBL" id="BARW01023195">
    <property type="protein sequence ID" value="GAI92887.1"/>
    <property type="molecule type" value="Genomic_DNA"/>
</dbReference>
<comment type="caution">
    <text evidence="1">The sequence shown here is derived from an EMBL/GenBank/DDBJ whole genome shotgun (WGS) entry which is preliminary data.</text>
</comment>
<name>X1SIM5_9ZZZZ</name>
<protein>
    <submittedName>
        <fullName evidence="1">Uncharacterized protein</fullName>
    </submittedName>
</protein>